<proteinExistence type="predicted"/>
<dbReference type="Gene3D" id="1.10.3720.10">
    <property type="entry name" value="MetI-like"/>
    <property type="match status" value="1"/>
</dbReference>
<evidence type="ECO:0000256" key="7">
    <source>
        <dbReference type="SAM" id="Phobius"/>
    </source>
</evidence>
<keyword evidence="5 7" id="KW-1133">Transmembrane helix</keyword>
<evidence type="ECO:0000256" key="2">
    <source>
        <dbReference type="ARBA" id="ARBA00022448"/>
    </source>
</evidence>
<protein>
    <submittedName>
        <fullName evidence="9">Unannotated protein</fullName>
    </submittedName>
</protein>
<evidence type="ECO:0000256" key="4">
    <source>
        <dbReference type="ARBA" id="ARBA00022692"/>
    </source>
</evidence>
<gene>
    <name evidence="9" type="ORF">UFOPK3037_01793</name>
</gene>
<evidence type="ECO:0000256" key="6">
    <source>
        <dbReference type="ARBA" id="ARBA00023136"/>
    </source>
</evidence>
<dbReference type="PROSITE" id="PS50928">
    <property type="entry name" value="ABC_TM1"/>
    <property type="match status" value="1"/>
</dbReference>
<dbReference type="EMBL" id="CAFAAO010000062">
    <property type="protein sequence ID" value="CAB4817776.1"/>
    <property type="molecule type" value="Genomic_DNA"/>
</dbReference>
<feature type="transmembrane region" description="Helical" evidence="7">
    <location>
        <begin position="290"/>
        <end position="312"/>
    </location>
</feature>
<evidence type="ECO:0000259" key="8">
    <source>
        <dbReference type="PROSITE" id="PS50928"/>
    </source>
</evidence>
<reference evidence="9" key="1">
    <citation type="submission" date="2020-05" db="EMBL/GenBank/DDBJ databases">
        <authorList>
            <person name="Chiriac C."/>
            <person name="Salcher M."/>
            <person name="Ghai R."/>
            <person name="Kavagutti S V."/>
        </authorList>
    </citation>
    <scope>NUCLEOTIDE SEQUENCE</scope>
</reference>
<feature type="transmembrane region" description="Helical" evidence="7">
    <location>
        <begin position="131"/>
        <end position="154"/>
    </location>
</feature>
<feature type="transmembrane region" description="Helical" evidence="7">
    <location>
        <begin position="228"/>
        <end position="246"/>
    </location>
</feature>
<keyword evidence="3" id="KW-1003">Cell membrane</keyword>
<dbReference type="GO" id="GO:0005886">
    <property type="term" value="C:plasma membrane"/>
    <property type="evidence" value="ECO:0007669"/>
    <property type="project" value="UniProtKB-SubCell"/>
</dbReference>
<dbReference type="PANTHER" id="PTHR30465:SF0">
    <property type="entry name" value="OLIGOPEPTIDE TRANSPORT SYSTEM PERMEASE PROTEIN APPB"/>
    <property type="match status" value="1"/>
</dbReference>
<dbReference type="Pfam" id="PF19300">
    <property type="entry name" value="BPD_transp_1_N"/>
    <property type="match status" value="1"/>
</dbReference>
<evidence type="ECO:0000256" key="3">
    <source>
        <dbReference type="ARBA" id="ARBA00022475"/>
    </source>
</evidence>
<dbReference type="CDD" id="cd06261">
    <property type="entry name" value="TM_PBP2"/>
    <property type="match status" value="1"/>
</dbReference>
<feature type="transmembrane region" description="Helical" evidence="7">
    <location>
        <begin position="332"/>
        <end position="358"/>
    </location>
</feature>
<comment type="subcellular location">
    <subcellularLocation>
        <location evidence="1">Cell membrane</location>
        <topology evidence="1">Multi-pass membrane protein</topology>
    </subcellularLocation>
</comment>
<dbReference type="SUPFAM" id="SSF161098">
    <property type="entry name" value="MetI-like"/>
    <property type="match status" value="1"/>
</dbReference>
<evidence type="ECO:0000313" key="9">
    <source>
        <dbReference type="EMBL" id="CAB4817776.1"/>
    </source>
</evidence>
<dbReference type="AlphaFoldDB" id="A0A6J6ZDT7"/>
<dbReference type="InterPro" id="IPR000515">
    <property type="entry name" value="MetI-like"/>
</dbReference>
<keyword evidence="4 7" id="KW-0812">Transmembrane</keyword>
<feature type="domain" description="ABC transmembrane type-1" evidence="8">
    <location>
        <begin position="127"/>
        <end position="355"/>
    </location>
</feature>
<evidence type="ECO:0000256" key="1">
    <source>
        <dbReference type="ARBA" id="ARBA00004651"/>
    </source>
</evidence>
<keyword evidence="2" id="KW-0813">Transport</keyword>
<dbReference type="GO" id="GO:0055085">
    <property type="term" value="P:transmembrane transport"/>
    <property type="evidence" value="ECO:0007669"/>
    <property type="project" value="InterPro"/>
</dbReference>
<name>A0A6J6ZDT7_9ZZZZ</name>
<feature type="transmembrane region" description="Helical" evidence="7">
    <location>
        <begin position="166"/>
        <end position="191"/>
    </location>
</feature>
<dbReference type="InterPro" id="IPR045621">
    <property type="entry name" value="BPD_transp_1_N"/>
</dbReference>
<dbReference type="Pfam" id="PF00528">
    <property type="entry name" value="BPD_transp_1"/>
    <property type="match status" value="1"/>
</dbReference>
<dbReference type="PANTHER" id="PTHR30465">
    <property type="entry name" value="INNER MEMBRANE ABC TRANSPORTER"/>
    <property type="match status" value="1"/>
</dbReference>
<accession>A0A6J6ZDT7</accession>
<organism evidence="9">
    <name type="scientific">freshwater metagenome</name>
    <dbReference type="NCBI Taxonomy" id="449393"/>
    <lineage>
        <taxon>unclassified sequences</taxon>
        <taxon>metagenomes</taxon>
        <taxon>ecological metagenomes</taxon>
    </lineage>
</organism>
<dbReference type="InterPro" id="IPR035906">
    <property type="entry name" value="MetI-like_sf"/>
</dbReference>
<keyword evidence="6 7" id="KW-0472">Membrane</keyword>
<sequence length="364" mass="38842">MIKFALKRIAASLLIVLGTTVLIYALLLAAPGGPEQKYAANPKYTQAQVDNYVRALGLDKSALEQYCRWLGACRRDADLPASLVGPTGLPSILPATFSGVDTGLLHGDLGYSISDGEPVVNRIGGALVPTLILATLSAVIWLTIAVILGVMTGLRNGGAIDNATSVLTYVTYSVPTFLLGFALIWVFAVVLDWLPVSGMTDARNMPTFGTEPFFELLRTDPLRVIGDLASHLVLPTATLVIVSIAGDSRYVRQSIIEAMSMEHVRTARSKGLSERRINVRHILRTGLIPFATNLGLAFPFLVGGALVTETIFAWPGIGRLTLIAIGNLDYPLLMGILTLGAFAVAIGNLISDLLYAALDPRVTT</sequence>
<evidence type="ECO:0000256" key="5">
    <source>
        <dbReference type="ARBA" id="ARBA00022989"/>
    </source>
</evidence>